<dbReference type="Proteomes" id="UP000319769">
    <property type="component" value="Unassembled WGS sequence"/>
</dbReference>
<proteinExistence type="predicted"/>
<dbReference type="OrthoDB" id="253985at2"/>
<reference evidence="2" key="1">
    <citation type="submission" date="2019-09" db="EMBL/GenBank/DDBJ databases">
        <authorList>
            <person name="Teo W.F.A."/>
            <person name="Duangmal K."/>
        </authorList>
    </citation>
    <scope>NUCLEOTIDE SEQUENCE [LARGE SCALE GENOMIC DNA]</scope>
    <source>
        <strain evidence="2">K81G1</strain>
    </source>
</reference>
<sequence>MTTLLIYAGPGDAAGAGTRTGGVPLVPPGFTWPHCDSCAAPMLFTAQIRTTAEATIALFLCRHNARAFRFATYRVAPAAAPGAVLSDVSAIRMVEVASSYEEACDAWPRRRDVLGQLGGSPAWSSHDETPTCAECGETMDFLAQLETNLEPRLQTHVGTRLDTGRETSLETNPDTNLATRRQTNPETNLEPDLETHGNTGRAYIFACPHCPETACRYQR</sequence>
<comment type="caution">
    <text evidence="2">The sequence shown here is derived from an EMBL/GenBank/DDBJ whole genome shotgun (WGS) entry which is preliminary data.</text>
</comment>
<evidence type="ECO:0000313" key="2">
    <source>
        <dbReference type="EMBL" id="KAA9158384.1"/>
    </source>
</evidence>
<accession>A0A5N0V1J9</accession>
<evidence type="ECO:0000313" key="3">
    <source>
        <dbReference type="Proteomes" id="UP000319769"/>
    </source>
</evidence>
<keyword evidence="3" id="KW-1185">Reference proteome</keyword>
<name>A0A5N0V1J9_9PSEU</name>
<organism evidence="2 3">
    <name type="scientific">Amycolatopsis acidicola</name>
    <dbReference type="NCBI Taxonomy" id="2596893"/>
    <lineage>
        <taxon>Bacteria</taxon>
        <taxon>Bacillati</taxon>
        <taxon>Actinomycetota</taxon>
        <taxon>Actinomycetes</taxon>
        <taxon>Pseudonocardiales</taxon>
        <taxon>Pseudonocardiaceae</taxon>
        <taxon>Amycolatopsis</taxon>
    </lineage>
</organism>
<feature type="compositionally biased region" description="Polar residues" evidence="1">
    <location>
        <begin position="169"/>
        <end position="187"/>
    </location>
</feature>
<dbReference type="Gene3D" id="2.30.320.10">
    <property type="entry name" value="YwqG-like"/>
    <property type="match status" value="1"/>
</dbReference>
<gene>
    <name evidence="2" type="ORF">FPZ12_022580</name>
</gene>
<feature type="region of interest" description="Disordered" evidence="1">
    <location>
        <begin position="161"/>
        <end position="195"/>
    </location>
</feature>
<protein>
    <submittedName>
        <fullName evidence="2">DUF1963 domain-containing protein</fullName>
    </submittedName>
</protein>
<evidence type="ECO:0000256" key="1">
    <source>
        <dbReference type="SAM" id="MobiDB-lite"/>
    </source>
</evidence>
<dbReference type="AlphaFoldDB" id="A0A5N0V1J9"/>
<dbReference type="EMBL" id="VMNW02000035">
    <property type="protein sequence ID" value="KAA9158384.1"/>
    <property type="molecule type" value="Genomic_DNA"/>
</dbReference>